<dbReference type="EMBL" id="CM046395">
    <property type="protein sequence ID" value="KAI8542216.1"/>
    <property type="molecule type" value="Genomic_DNA"/>
</dbReference>
<proteinExistence type="predicted"/>
<comment type="caution">
    <text evidence="1">The sequence shown here is derived from an EMBL/GenBank/DDBJ whole genome shotgun (WGS) entry which is preliminary data.</text>
</comment>
<organism evidence="1 2">
    <name type="scientific">Rhododendron molle</name>
    <name type="common">Chinese azalea</name>
    <name type="synonym">Azalea mollis</name>
    <dbReference type="NCBI Taxonomy" id="49168"/>
    <lineage>
        <taxon>Eukaryota</taxon>
        <taxon>Viridiplantae</taxon>
        <taxon>Streptophyta</taxon>
        <taxon>Embryophyta</taxon>
        <taxon>Tracheophyta</taxon>
        <taxon>Spermatophyta</taxon>
        <taxon>Magnoliopsida</taxon>
        <taxon>eudicotyledons</taxon>
        <taxon>Gunneridae</taxon>
        <taxon>Pentapetalae</taxon>
        <taxon>asterids</taxon>
        <taxon>Ericales</taxon>
        <taxon>Ericaceae</taxon>
        <taxon>Ericoideae</taxon>
        <taxon>Rhodoreae</taxon>
        <taxon>Rhododendron</taxon>
    </lineage>
</organism>
<protein>
    <submittedName>
        <fullName evidence="1">Uncharacterized protein</fullName>
    </submittedName>
</protein>
<reference evidence="1" key="1">
    <citation type="submission" date="2022-02" db="EMBL/GenBank/DDBJ databases">
        <title>Plant Genome Project.</title>
        <authorList>
            <person name="Zhang R.-G."/>
        </authorList>
    </citation>
    <scope>NUCLEOTIDE SEQUENCE</scope>
    <source>
        <strain evidence="1">AT1</strain>
    </source>
</reference>
<keyword evidence="2" id="KW-1185">Reference proteome</keyword>
<gene>
    <name evidence="1" type="ORF">RHMOL_Rhmol08G0120700</name>
</gene>
<dbReference type="Proteomes" id="UP001062846">
    <property type="component" value="Chromosome 8"/>
</dbReference>
<evidence type="ECO:0000313" key="1">
    <source>
        <dbReference type="EMBL" id="KAI8542216.1"/>
    </source>
</evidence>
<evidence type="ECO:0000313" key="2">
    <source>
        <dbReference type="Proteomes" id="UP001062846"/>
    </source>
</evidence>
<accession>A0ACC0MMD0</accession>
<sequence length="426" mass="47935">MVSDAELVGRLREFLRTSDLTTTTTGTVRRKLEEDFGIDLSEKKAFIREQVDVYLQSHLKAAEADDEEGEGNEEEAAVGVKSGEEDEEEEEEEEEEGEEEDVETSNGKGVVERRGVPCRCLIQEELEMESGKSSNPPLSLHSQTAEKRGEGENKSGGLPNPPSNTASKQALCEEEDEEGGEEDWRLAMARVLLKGDAAGDRWMSCKFNVTWSKKQKTEVKKRGGGFTKLCSLSPELQKFVGVPELARTEVVKHLWAHIREKNLQDPSDRRSILCDDTLRGLFGVDRIGMFQMNKALTKHIWPLDSDHAASVKPPQKQKQQKQECKEDSDEPKRKKKQQKGGTSGFLKPTPLSDALVKFLGTGESALPRSAVVKRIWEYIKQNDLQDPSDKRIIISDEKLRELFDVDTFNGFTVSKLLNVHFLKTEQ</sequence>
<name>A0ACC0MMD0_RHOML</name>